<feature type="chain" id="PRO_5001515236" evidence="4">
    <location>
        <begin position="19"/>
        <end position="147"/>
    </location>
</feature>
<dbReference type="Pfam" id="PF00014">
    <property type="entry name" value="Kunitz_BPTI"/>
    <property type="match status" value="2"/>
</dbReference>
<protein>
    <submittedName>
        <fullName evidence="6">Putative tick kunitz 1</fullName>
    </submittedName>
</protein>
<keyword evidence="2" id="KW-0722">Serine protease inhibitor</keyword>
<dbReference type="GO" id="GO:0005615">
    <property type="term" value="C:extracellular space"/>
    <property type="evidence" value="ECO:0007669"/>
    <property type="project" value="TreeGrafter"/>
</dbReference>
<dbReference type="EMBL" id="GBBK01000586">
    <property type="protein sequence ID" value="JAC23896.1"/>
    <property type="molecule type" value="mRNA"/>
</dbReference>
<evidence type="ECO:0000256" key="3">
    <source>
        <dbReference type="ARBA" id="ARBA00023157"/>
    </source>
</evidence>
<evidence type="ECO:0000256" key="4">
    <source>
        <dbReference type="SAM" id="SignalP"/>
    </source>
</evidence>
<dbReference type="AlphaFoldDB" id="A0A023FQ64"/>
<name>A0A023FQ64_AMBCJ</name>
<dbReference type="InterPro" id="IPR002223">
    <property type="entry name" value="Kunitz_BPTI"/>
</dbReference>
<dbReference type="SMART" id="SM00131">
    <property type="entry name" value="KU"/>
    <property type="match status" value="1"/>
</dbReference>
<evidence type="ECO:0000313" key="6">
    <source>
        <dbReference type="EMBL" id="JAC23896.1"/>
    </source>
</evidence>
<keyword evidence="3" id="KW-1015">Disulfide bond</keyword>
<feature type="domain" description="BPTI/Kunitz inhibitor" evidence="5">
    <location>
        <begin position="26"/>
        <end position="82"/>
    </location>
</feature>
<sequence length="147" mass="16719">MQLLTLFALLCSMGPVLSAGARRPTCKQRILEATGMCSDGKAPEKRFGYNSTLKICEQFYTTNCKRKNNNNFPNLRDCLATCNSTSRCLKTPADMGKGNIKSFVFDVVKMECRRRKFPTETTDPQINRFKDKKDCENECMPILIQDL</sequence>
<dbReference type="InterPro" id="IPR050098">
    <property type="entry name" value="TFPI/VKTCI-like"/>
</dbReference>
<dbReference type="PROSITE" id="PS50279">
    <property type="entry name" value="BPTI_KUNITZ_2"/>
    <property type="match status" value="1"/>
</dbReference>
<feature type="signal peptide" evidence="4">
    <location>
        <begin position="1"/>
        <end position="18"/>
    </location>
</feature>
<evidence type="ECO:0000259" key="5">
    <source>
        <dbReference type="PROSITE" id="PS50279"/>
    </source>
</evidence>
<keyword evidence="1" id="KW-0646">Protease inhibitor</keyword>
<accession>A0A023FQ64</accession>
<dbReference type="SUPFAM" id="SSF57362">
    <property type="entry name" value="BPTI-like"/>
    <property type="match status" value="2"/>
</dbReference>
<dbReference type="Gene3D" id="4.10.410.10">
    <property type="entry name" value="Pancreatic trypsin inhibitor Kunitz domain"/>
    <property type="match status" value="2"/>
</dbReference>
<evidence type="ECO:0000256" key="2">
    <source>
        <dbReference type="ARBA" id="ARBA00022900"/>
    </source>
</evidence>
<evidence type="ECO:0000256" key="1">
    <source>
        <dbReference type="ARBA" id="ARBA00022690"/>
    </source>
</evidence>
<reference evidence="6" key="1">
    <citation type="submission" date="2014-03" db="EMBL/GenBank/DDBJ databases">
        <title>The sialotranscriptome of Amblyomma triste, Amblyomma parvum and Amblyomma cajennense ticks, uncovered by 454-based RNA-seq.</title>
        <authorList>
            <person name="Garcia G.R."/>
            <person name="Gardinassi L.G."/>
            <person name="Ribeiro J.M."/>
            <person name="Anatriello E."/>
            <person name="Ferreira B.R."/>
            <person name="Moreira H.N."/>
            <person name="Mafra C."/>
            <person name="Olegario M.M."/>
            <person name="Szabo P.J."/>
            <person name="Miranda-Santos I.K."/>
            <person name="Maruyama S.R."/>
        </authorList>
    </citation>
    <scope>NUCLEOTIDE SEQUENCE</scope>
    <source>
        <strain evidence="6">Uberlandia</strain>
        <tissue evidence="6">Salivary glands</tissue>
    </source>
</reference>
<organism evidence="6">
    <name type="scientific">Amblyomma cajennense</name>
    <name type="common">Cayenne tick</name>
    <name type="synonym">Acarus cajennensis</name>
    <dbReference type="NCBI Taxonomy" id="34607"/>
    <lineage>
        <taxon>Eukaryota</taxon>
        <taxon>Metazoa</taxon>
        <taxon>Ecdysozoa</taxon>
        <taxon>Arthropoda</taxon>
        <taxon>Chelicerata</taxon>
        <taxon>Arachnida</taxon>
        <taxon>Acari</taxon>
        <taxon>Parasitiformes</taxon>
        <taxon>Ixodida</taxon>
        <taxon>Ixodoidea</taxon>
        <taxon>Ixodidae</taxon>
        <taxon>Amblyomminae</taxon>
        <taxon>Amblyomma</taxon>
    </lineage>
</organism>
<dbReference type="InterPro" id="IPR036880">
    <property type="entry name" value="Kunitz_BPTI_sf"/>
</dbReference>
<keyword evidence="4" id="KW-0732">Signal</keyword>
<proteinExistence type="evidence at transcript level"/>
<dbReference type="GO" id="GO:0004867">
    <property type="term" value="F:serine-type endopeptidase inhibitor activity"/>
    <property type="evidence" value="ECO:0007669"/>
    <property type="project" value="UniProtKB-KW"/>
</dbReference>
<dbReference type="PANTHER" id="PTHR10083:SF374">
    <property type="entry name" value="BPTI_KUNITZ INHIBITOR DOMAIN-CONTAINING PROTEIN"/>
    <property type="match status" value="1"/>
</dbReference>
<dbReference type="PANTHER" id="PTHR10083">
    <property type="entry name" value="KUNITZ-TYPE PROTEASE INHIBITOR-RELATED"/>
    <property type="match status" value="1"/>
</dbReference>